<sequence length="141" mass="16941">MKSSVDMQWQRYKQLELIPDSVPIPSANLIDQIKYFWHTLINRDQPLLYRVQQIEHLNNCWQLELGPSHPQVWQLLDECVNQLLSSWRSLSSSEPEVHQITDQGGRVWWYAYDPLTGQATYLESEEEVQVWLEERLYYNYQ</sequence>
<evidence type="ECO:0000313" key="2">
    <source>
        <dbReference type="Proteomes" id="UP001163152"/>
    </source>
</evidence>
<dbReference type="KEGG" id="tsin:OXH18_01795"/>
<keyword evidence="2" id="KW-1185">Reference proteome</keyword>
<organism evidence="1 2">
    <name type="scientific">Thermocoleostomius sinensis A174</name>
    <dbReference type="NCBI Taxonomy" id="2016057"/>
    <lineage>
        <taxon>Bacteria</taxon>
        <taxon>Bacillati</taxon>
        <taxon>Cyanobacteriota</taxon>
        <taxon>Cyanophyceae</taxon>
        <taxon>Oculatellales</taxon>
        <taxon>Oculatellaceae</taxon>
        <taxon>Thermocoleostomius</taxon>
    </lineage>
</organism>
<protein>
    <submittedName>
        <fullName evidence="1">Uncharacterized protein</fullName>
    </submittedName>
</protein>
<dbReference type="AlphaFoldDB" id="A0A9E8ZDD3"/>
<dbReference type="Proteomes" id="UP001163152">
    <property type="component" value="Chromosome"/>
</dbReference>
<dbReference type="EMBL" id="CP113797">
    <property type="protein sequence ID" value="WAL60756.1"/>
    <property type="molecule type" value="Genomic_DNA"/>
</dbReference>
<gene>
    <name evidence="1" type="ORF">OXH18_01795</name>
</gene>
<accession>A0A9E8ZDD3</accession>
<evidence type="ECO:0000313" key="1">
    <source>
        <dbReference type="EMBL" id="WAL60756.1"/>
    </source>
</evidence>
<name>A0A9E8ZDD3_9CYAN</name>
<reference evidence="1" key="1">
    <citation type="submission" date="2022-12" db="EMBL/GenBank/DDBJ databases">
        <title>Polyphasic identification of a Novel Hot-Spring Cyanobacterium Ocullathermofonsia sinensis gen nov. sp. nov. and Genomic Insights on its Adaptations to the Thermal Habitat.</title>
        <authorList>
            <person name="Daroch M."/>
            <person name="Tang J."/>
            <person name="Jiang Y."/>
        </authorList>
    </citation>
    <scope>NUCLEOTIDE SEQUENCE</scope>
    <source>
        <strain evidence="1">PKUAC-SCTA174</strain>
    </source>
</reference>
<dbReference type="RefSeq" id="WP_268610716.1">
    <property type="nucleotide sequence ID" value="NZ_CP113797.1"/>
</dbReference>
<proteinExistence type="predicted"/>